<dbReference type="InterPro" id="IPR044645">
    <property type="entry name" value="DG1/EMB2279-like"/>
</dbReference>
<dbReference type="Pfam" id="PF01535">
    <property type="entry name" value="PPR"/>
    <property type="match status" value="3"/>
</dbReference>
<dbReference type="Pfam" id="PF13812">
    <property type="entry name" value="PPR_3"/>
    <property type="match status" value="1"/>
</dbReference>
<evidence type="ECO:0000256" key="1">
    <source>
        <dbReference type="ARBA" id="ARBA00022737"/>
    </source>
</evidence>
<keyword evidence="5" id="KW-1185">Reference proteome</keyword>
<evidence type="ECO:0000256" key="2">
    <source>
        <dbReference type="PROSITE-ProRule" id="PRU00708"/>
    </source>
</evidence>
<dbReference type="AlphaFoldDB" id="A0A6A1VQI1"/>
<comment type="caution">
    <text evidence="4">The sequence shown here is derived from an EMBL/GenBank/DDBJ whole genome shotgun (WGS) entry which is preliminary data.</text>
</comment>
<dbReference type="GO" id="GO:0009658">
    <property type="term" value="P:chloroplast organization"/>
    <property type="evidence" value="ECO:0007669"/>
    <property type="project" value="InterPro"/>
</dbReference>
<feature type="repeat" description="PPR" evidence="2">
    <location>
        <begin position="579"/>
        <end position="613"/>
    </location>
</feature>
<organism evidence="4 5">
    <name type="scientific">Morella rubra</name>
    <name type="common">Chinese bayberry</name>
    <dbReference type="NCBI Taxonomy" id="262757"/>
    <lineage>
        <taxon>Eukaryota</taxon>
        <taxon>Viridiplantae</taxon>
        <taxon>Streptophyta</taxon>
        <taxon>Embryophyta</taxon>
        <taxon>Tracheophyta</taxon>
        <taxon>Spermatophyta</taxon>
        <taxon>Magnoliopsida</taxon>
        <taxon>eudicotyledons</taxon>
        <taxon>Gunneridae</taxon>
        <taxon>Pentapetalae</taxon>
        <taxon>rosids</taxon>
        <taxon>fabids</taxon>
        <taxon>Fagales</taxon>
        <taxon>Myricaceae</taxon>
        <taxon>Morella</taxon>
    </lineage>
</organism>
<dbReference type="SUPFAM" id="SSF48452">
    <property type="entry name" value="TPR-like"/>
    <property type="match status" value="1"/>
</dbReference>
<reference evidence="4 5" key="1">
    <citation type="journal article" date="2019" name="Plant Biotechnol. J.">
        <title>The red bayberry genome and genetic basis of sex determination.</title>
        <authorList>
            <person name="Jia H.M."/>
            <person name="Jia H.J."/>
            <person name="Cai Q.L."/>
            <person name="Wang Y."/>
            <person name="Zhao H.B."/>
            <person name="Yang W.F."/>
            <person name="Wang G.Y."/>
            <person name="Li Y.H."/>
            <person name="Zhan D.L."/>
            <person name="Shen Y.T."/>
            <person name="Niu Q.F."/>
            <person name="Chang L."/>
            <person name="Qiu J."/>
            <person name="Zhao L."/>
            <person name="Xie H.B."/>
            <person name="Fu W.Y."/>
            <person name="Jin J."/>
            <person name="Li X.W."/>
            <person name="Jiao Y."/>
            <person name="Zhou C.C."/>
            <person name="Tu T."/>
            <person name="Chai C.Y."/>
            <person name="Gao J.L."/>
            <person name="Fan L.J."/>
            <person name="van de Weg E."/>
            <person name="Wang J.Y."/>
            <person name="Gao Z.S."/>
        </authorList>
    </citation>
    <scope>NUCLEOTIDE SEQUENCE [LARGE SCALE GENOMIC DNA]</scope>
    <source>
        <tissue evidence="4">Leaves</tissue>
    </source>
</reference>
<feature type="compositionally biased region" description="Polar residues" evidence="3">
    <location>
        <begin position="56"/>
        <end position="66"/>
    </location>
</feature>
<dbReference type="InterPro" id="IPR011990">
    <property type="entry name" value="TPR-like_helical_dom_sf"/>
</dbReference>
<accession>A0A6A1VQI1</accession>
<evidence type="ECO:0000313" key="5">
    <source>
        <dbReference type="Proteomes" id="UP000516437"/>
    </source>
</evidence>
<feature type="compositionally biased region" description="Basic residues" evidence="3">
    <location>
        <begin position="43"/>
        <end position="54"/>
    </location>
</feature>
<dbReference type="PANTHER" id="PTHR46935">
    <property type="entry name" value="OS01G0674700 PROTEIN"/>
    <property type="match status" value="1"/>
</dbReference>
<evidence type="ECO:0008006" key="6">
    <source>
        <dbReference type="Google" id="ProtNLM"/>
    </source>
</evidence>
<dbReference type="PANTHER" id="PTHR46935:SF2">
    <property type="entry name" value="PENTACOTRIPEPTIDE-REPEAT REGION OF PRORP DOMAIN-CONTAINING PROTEIN"/>
    <property type="match status" value="1"/>
</dbReference>
<dbReference type="OrthoDB" id="1904535at2759"/>
<proteinExistence type="predicted"/>
<feature type="repeat" description="PPR" evidence="2">
    <location>
        <begin position="342"/>
        <end position="376"/>
    </location>
</feature>
<dbReference type="FunFam" id="1.25.40.10:FF:001552">
    <property type="entry name" value="Predicted protein"/>
    <property type="match status" value="1"/>
</dbReference>
<sequence>MEAVQGAPPLSPPVFEPDTEKIKRKLIRKGVHPTPKVIHVLSKKQIQKHNRKLNRLAQQSQTPSLSESEKQALDEESQYQILKLEYKEFNKAVNAETGEKARALMVGKPWERLERAGFREIASESGEYSGEKLKREKLRELRDLFEQRKRDALQWVLDEDVLVKEEWLDGEKNVWEPSRRRRSEAEVVRFLVDRLSAREITTKDWKFSRMMKQSGLQFTESQLLKIVGGLGDNAQWKQALSVVEWAYTDKERRHCKSRFVYTKLLAVLGKARRPQEALRIFNLMRGDCHLYPDMAAYHSIAVTLGQAGLVKELISIIECMRQKPSKRIKNARRNWDPALEPDLVVYNAVLNACVSSRQWKGVSWVFEQLRMNGLKPNGATYGLAMESNVGQSSESSEFGEVMLRSGKYDFVHDYFGKMKRSGEASKALTYKVLVRAFWEEGRVDEAIKAVRDMEQRGVVGAASVYYELACCLCNNGRWQDAILEVDKMKKLSHTKPLEVTVTGLIMSSMDGGHIADCISIFEYMKSHCMPNIGTINMMLKVYARNDMFSKAKELFEHVRRVKPDSCTSLNGGGTAPIPDAYTYSSMLEASARALQWEYFEYVYREMALSGYQLDQSKHALLLVEASRAGKACHLSLILAFLFSFILLIFIDDWCLLEHAFDTILEAGEIPHPSFFMEMVVQATAQHGFERAVTLVNTIAYAPFQVGERQWIDLFKNNGDRISKDSLVKLLDALGNCEVASEASVSNLLRCLHSICSSGTLRTISTSSALANETSQKSSVEGCDKGFNRYIGGKTPSYSGIIMDENLKAGDRPVVKDGYFAPDIVAMNNANTNRGVDADSETILCPQNQGCGMDQETCDLAIGKVFADDVASAIDPFADKLATFMLNGNTNDLDEAGLETLMNRVDSCNSDLPTADEILESWKESRKKDGILFPFQLGRK</sequence>
<dbReference type="PROSITE" id="PS51375">
    <property type="entry name" value="PPR"/>
    <property type="match status" value="3"/>
</dbReference>
<dbReference type="InterPro" id="IPR002885">
    <property type="entry name" value="PPR_rpt"/>
</dbReference>
<feature type="region of interest" description="Disordered" evidence="3">
    <location>
        <begin position="43"/>
        <end position="72"/>
    </location>
</feature>
<dbReference type="NCBIfam" id="TIGR00756">
    <property type="entry name" value="PPR"/>
    <property type="match status" value="2"/>
</dbReference>
<name>A0A6A1VQI1_9ROSI</name>
<feature type="repeat" description="PPR" evidence="2">
    <location>
        <begin position="426"/>
        <end position="460"/>
    </location>
</feature>
<keyword evidence="1" id="KW-0677">Repeat</keyword>
<protein>
    <recommendedName>
        <fullName evidence="6">Pentacotripeptide-repeat region of PRORP domain-containing protein</fullName>
    </recommendedName>
</protein>
<dbReference type="GO" id="GO:0009507">
    <property type="term" value="C:chloroplast"/>
    <property type="evidence" value="ECO:0007669"/>
    <property type="project" value="TreeGrafter"/>
</dbReference>
<dbReference type="Proteomes" id="UP000516437">
    <property type="component" value="Chromosome 5"/>
</dbReference>
<evidence type="ECO:0000313" key="4">
    <source>
        <dbReference type="EMBL" id="KAB1214915.1"/>
    </source>
</evidence>
<dbReference type="EMBL" id="RXIC02000023">
    <property type="protein sequence ID" value="KAB1214915.1"/>
    <property type="molecule type" value="Genomic_DNA"/>
</dbReference>
<gene>
    <name evidence="4" type="ORF">CJ030_MR5G024517</name>
</gene>
<evidence type="ECO:0000256" key="3">
    <source>
        <dbReference type="SAM" id="MobiDB-lite"/>
    </source>
</evidence>
<dbReference type="Gene3D" id="1.25.40.10">
    <property type="entry name" value="Tetratricopeptide repeat domain"/>
    <property type="match status" value="3"/>
</dbReference>